<accession>A0A3S5A9Q6</accession>
<proteinExistence type="predicted"/>
<sequence>MAGPDKRTKLQTNLSGTKMSFSHSSEDAAILPLRRRSSVLRYLAQHFDLLLPRMSTKEIHIISTNKPIGLATKPSLRIRSEH</sequence>
<name>A0A3S5A9Q6_9PLAT</name>
<dbReference type="Proteomes" id="UP000784294">
    <property type="component" value="Unassembled WGS sequence"/>
</dbReference>
<organism evidence="2 3">
    <name type="scientific">Protopolystoma xenopodis</name>
    <dbReference type="NCBI Taxonomy" id="117903"/>
    <lineage>
        <taxon>Eukaryota</taxon>
        <taxon>Metazoa</taxon>
        <taxon>Spiralia</taxon>
        <taxon>Lophotrochozoa</taxon>
        <taxon>Platyhelminthes</taxon>
        <taxon>Monogenea</taxon>
        <taxon>Polyopisthocotylea</taxon>
        <taxon>Polystomatidea</taxon>
        <taxon>Polystomatidae</taxon>
        <taxon>Protopolystoma</taxon>
    </lineage>
</organism>
<protein>
    <submittedName>
        <fullName evidence="2">Uncharacterized protein</fullName>
    </submittedName>
</protein>
<feature type="compositionally biased region" description="Polar residues" evidence="1">
    <location>
        <begin position="10"/>
        <end position="21"/>
    </location>
</feature>
<keyword evidence="3" id="KW-1185">Reference proteome</keyword>
<evidence type="ECO:0000313" key="3">
    <source>
        <dbReference type="Proteomes" id="UP000784294"/>
    </source>
</evidence>
<gene>
    <name evidence="2" type="ORF">PXEA_LOCUS11885</name>
</gene>
<dbReference type="AlphaFoldDB" id="A0A3S5A9Q6"/>
<dbReference type="EMBL" id="CAAALY010037054">
    <property type="protein sequence ID" value="VEL18445.1"/>
    <property type="molecule type" value="Genomic_DNA"/>
</dbReference>
<evidence type="ECO:0000313" key="2">
    <source>
        <dbReference type="EMBL" id="VEL18445.1"/>
    </source>
</evidence>
<evidence type="ECO:0000256" key="1">
    <source>
        <dbReference type="SAM" id="MobiDB-lite"/>
    </source>
</evidence>
<reference evidence="2" key="1">
    <citation type="submission" date="2018-11" db="EMBL/GenBank/DDBJ databases">
        <authorList>
            <consortium name="Pathogen Informatics"/>
        </authorList>
    </citation>
    <scope>NUCLEOTIDE SEQUENCE</scope>
</reference>
<comment type="caution">
    <text evidence="2">The sequence shown here is derived from an EMBL/GenBank/DDBJ whole genome shotgun (WGS) entry which is preliminary data.</text>
</comment>
<feature type="region of interest" description="Disordered" evidence="1">
    <location>
        <begin position="1"/>
        <end position="21"/>
    </location>
</feature>